<sequence length="217" mass="25426">MLEQVCNGSMVDQKFNKLAWTDIIANFSTEFGSQHDKDVLKSRFMNLRKRFNDMKTLLVQSGFTWNEMQQMLRAEDDNKSSHVMTVIFKVVGEEDYQCPANNDPLRKNWTREMDCCFIDLMLEQLHRGIIRSEHPDAVTYRDKILDDYCDLCLIYDNESQNSRSSYFKRKSASLSTSSCIQKVQRTIKKETQKAVRGEAMFSKNIFGYFRKTKTTAQ</sequence>
<gene>
    <name evidence="2" type="ORF">CFP56_012756</name>
</gene>
<evidence type="ECO:0000313" key="2">
    <source>
        <dbReference type="EMBL" id="KAK7843293.1"/>
    </source>
</evidence>
<dbReference type="PANTHER" id="PTHR46929:SF33">
    <property type="entry name" value="L10-INTERACTING MYB DOMAIN-CONTAINING PROTEIN-LIKE ISOFORM X1"/>
    <property type="match status" value="1"/>
</dbReference>
<dbReference type="AlphaFoldDB" id="A0AAW0KXA0"/>
<feature type="domain" description="Myb/SANT-like" evidence="1">
    <location>
        <begin position="1"/>
        <end position="77"/>
    </location>
</feature>
<protein>
    <recommendedName>
        <fullName evidence="1">Myb/SANT-like domain-containing protein</fullName>
    </recommendedName>
</protein>
<dbReference type="InterPro" id="IPR024752">
    <property type="entry name" value="Myb/SANT-like_dom"/>
</dbReference>
<dbReference type="Pfam" id="PF12776">
    <property type="entry name" value="Myb_DNA-bind_3"/>
    <property type="match status" value="1"/>
</dbReference>
<dbReference type="EMBL" id="PKMF04000207">
    <property type="protein sequence ID" value="KAK7843293.1"/>
    <property type="molecule type" value="Genomic_DNA"/>
</dbReference>
<proteinExistence type="predicted"/>
<reference evidence="2 3" key="1">
    <citation type="journal article" date="2018" name="Sci. Data">
        <title>The draft genome sequence of cork oak.</title>
        <authorList>
            <person name="Ramos A.M."/>
            <person name="Usie A."/>
            <person name="Barbosa P."/>
            <person name="Barros P.M."/>
            <person name="Capote T."/>
            <person name="Chaves I."/>
            <person name="Simoes F."/>
            <person name="Abreu I."/>
            <person name="Carrasquinho I."/>
            <person name="Faro C."/>
            <person name="Guimaraes J.B."/>
            <person name="Mendonca D."/>
            <person name="Nobrega F."/>
            <person name="Rodrigues L."/>
            <person name="Saibo N.J.M."/>
            <person name="Varela M.C."/>
            <person name="Egas C."/>
            <person name="Matos J."/>
            <person name="Miguel C.M."/>
            <person name="Oliveira M.M."/>
            <person name="Ricardo C.P."/>
            <person name="Goncalves S."/>
        </authorList>
    </citation>
    <scope>NUCLEOTIDE SEQUENCE [LARGE SCALE GENOMIC DNA]</scope>
    <source>
        <strain evidence="3">cv. HL8</strain>
    </source>
</reference>
<dbReference type="PANTHER" id="PTHR46929">
    <property type="entry name" value="EXPRESSED PROTEIN"/>
    <property type="match status" value="1"/>
</dbReference>
<organism evidence="2 3">
    <name type="scientific">Quercus suber</name>
    <name type="common">Cork oak</name>
    <dbReference type="NCBI Taxonomy" id="58331"/>
    <lineage>
        <taxon>Eukaryota</taxon>
        <taxon>Viridiplantae</taxon>
        <taxon>Streptophyta</taxon>
        <taxon>Embryophyta</taxon>
        <taxon>Tracheophyta</taxon>
        <taxon>Spermatophyta</taxon>
        <taxon>Magnoliopsida</taxon>
        <taxon>eudicotyledons</taxon>
        <taxon>Gunneridae</taxon>
        <taxon>Pentapetalae</taxon>
        <taxon>rosids</taxon>
        <taxon>fabids</taxon>
        <taxon>Fagales</taxon>
        <taxon>Fagaceae</taxon>
        <taxon>Quercus</taxon>
    </lineage>
</organism>
<evidence type="ECO:0000313" key="3">
    <source>
        <dbReference type="Proteomes" id="UP000237347"/>
    </source>
</evidence>
<accession>A0AAW0KXA0</accession>
<comment type="caution">
    <text evidence="2">The sequence shown here is derived from an EMBL/GenBank/DDBJ whole genome shotgun (WGS) entry which is preliminary data.</text>
</comment>
<name>A0AAW0KXA0_QUESU</name>
<evidence type="ECO:0000259" key="1">
    <source>
        <dbReference type="Pfam" id="PF12776"/>
    </source>
</evidence>
<dbReference type="Proteomes" id="UP000237347">
    <property type="component" value="Unassembled WGS sequence"/>
</dbReference>
<keyword evidence="3" id="KW-1185">Reference proteome</keyword>